<dbReference type="AlphaFoldDB" id="W6N260"/>
<dbReference type="SUPFAM" id="SSF161098">
    <property type="entry name" value="MetI-like"/>
    <property type="match status" value="1"/>
</dbReference>
<feature type="transmembrane region" description="Helical" evidence="7">
    <location>
        <begin position="96"/>
        <end position="117"/>
    </location>
</feature>
<evidence type="ECO:0000256" key="1">
    <source>
        <dbReference type="ARBA" id="ARBA00004651"/>
    </source>
</evidence>
<evidence type="ECO:0000313" key="9">
    <source>
        <dbReference type="EMBL" id="CDL90423.1"/>
    </source>
</evidence>
<keyword evidence="5 7" id="KW-1133">Transmembrane helix</keyword>
<dbReference type="InterPro" id="IPR000515">
    <property type="entry name" value="MetI-like"/>
</dbReference>
<dbReference type="GO" id="GO:0042918">
    <property type="term" value="P:alkanesulfonate transmembrane transport"/>
    <property type="evidence" value="ECO:0007669"/>
    <property type="project" value="UniProtKB-ARBA"/>
</dbReference>
<dbReference type="PROSITE" id="PS50928">
    <property type="entry name" value="ABC_TM1"/>
    <property type="match status" value="1"/>
</dbReference>
<reference evidence="9 10" key="1">
    <citation type="journal article" date="2015" name="Genome Announc.">
        <title>Draft Genome Sequence of Clostridium tyrobutyricum Strain DIVETGP, Isolated from Cow's Milk for Grana Padano Production.</title>
        <authorList>
            <person name="Soggiu A."/>
            <person name="Piras C."/>
            <person name="Gaiarsa S."/>
            <person name="Sassera D."/>
            <person name="Roncada P."/>
            <person name="Bendixen E."/>
            <person name="Brasca M."/>
            <person name="Bonizzi L."/>
        </authorList>
    </citation>
    <scope>NUCLEOTIDE SEQUENCE [LARGE SCALE GENOMIC DNA]</scope>
    <source>
        <strain evidence="9 10">DIVETGP</strain>
    </source>
</reference>
<feature type="transmembrane region" description="Helical" evidence="7">
    <location>
        <begin position="29"/>
        <end position="51"/>
    </location>
</feature>
<keyword evidence="2 7" id="KW-0813">Transport</keyword>
<dbReference type="Gene3D" id="1.10.3720.10">
    <property type="entry name" value="MetI-like"/>
    <property type="match status" value="1"/>
</dbReference>
<proteinExistence type="inferred from homology"/>
<comment type="subcellular location">
    <subcellularLocation>
        <location evidence="1 7">Cell membrane</location>
        <topology evidence="1 7">Multi-pass membrane protein</topology>
    </subcellularLocation>
</comment>
<protein>
    <submittedName>
        <fullName evidence="9">Taurine transport system permease protein TauC</fullName>
    </submittedName>
</protein>
<feature type="transmembrane region" description="Helical" evidence="7">
    <location>
        <begin position="218"/>
        <end position="239"/>
    </location>
</feature>
<dbReference type="PANTHER" id="PTHR30151:SF25">
    <property type="entry name" value="TAURINE TRANSPORT SYSTEM PERMEASE PROTEIN TAUC"/>
    <property type="match status" value="1"/>
</dbReference>
<keyword evidence="6 7" id="KW-0472">Membrane</keyword>
<dbReference type="GO" id="GO:0005886">
    <property type="term" value="C:plasma membrane"/>
    <property type="evidence" value="ECO:0007669"/>
    <property type="project" value="UniProtKB-SubCell"/>
</dbReference>
<dbReference type="EMBL" id="CBXI010000007">
    <property type="protein sequence ID" value="CDL90423.1"/>
    <property type="molecule type" value="Genomic_DNA"/>
</dbReference>
<accession>W6N260</accession>
<dbReference type="OrthoDB" id="9796361at2"/>
<evidence type="ECO:0000256" key="7">
    <source>
        <dbReference type="RuleBase" id="RU363032"/>
    </source>
</evidence>
<dbReference type="PANTHER" id="PTHR30151">
    <property type="entry name" value="ALKANE SULFONATE ABC TRANSPORTER-RELATED, MEMBRANE SUBUNIT"/>
    <property type="match status" value="1"/>
</dbReference>
<dbReference type="FunFam" id="1.10.3720.10:FF:000003">
    <property type="entry name" value="Aliphatic sulfonate ABC transporter permease"/>
    <property type="match status" value="1"/>
</dbReference>
<feature type="transmembrane region" description="Helical" evidence="7">
    <location>
        <begin position="137"/>
        <end position="160"/>
    </location>
</feature>
<evidence type="ECO:0000256" key="4">
    <source>
        <dbReference type="ARBA" id="ARBA00022692"/>
    </source>
</evidence>
<keyword evidence="3" id="KW-1003">Cell membrane</keyword>
<organism evidence="9 10">
    <name type="scientific">Clostridium tyrobutyricum DIVETGP</name>
    <dbReference type="NCBI Taxonomy" id="1408889"/>
    <lineage>
        <taxon>Bacteria</taxon>
        <taxon>Bacillati</taxon>
        <taxon>Bacillota</taxon>
        <taxon>Clostridia</taxon>
        <taxon>Eubacteriales</taxon>
        <taxon>Clostridiaceae</taxon>
        <taxon>Clostridium</taxon>
    </lineage>
</organism>
<evidence type="ECO:0000256" key="3">
    <source>
        <dbReference type="ARBA" id="ARBA00022475"/>
    </source>
</evidence>
<evidence type="ECO:0000313" key="10">
    <source>
        <dbReference type="Proteomes" id="UP000019482"/>
    </source>
</evidence>
<keyword evidence="4 7" id="KW-0812">Transmembrane</keyword>
<evidence type="ECO:0000259" key="8">
    <source>
        <dbReference type="PROSITE" id="PS50928"/>
    </source>
</evidence>
<feature type="domain" description="ABC transmembrane type-1" evidence="8">
    <location>
        <begin position="89"/>
        <end position="269"/>
    </location>
</feature>
<evidence type="ECO:0000256" key="2">
    <source>
        <dbReference type="ARBA" id="ARBA00022448"/>
    </source>
</evidence>
<name>W6N260_CLOTY</name>
<dbReference type="CDD" id="cd06261">
    <property type="entry name" value="TM_PBP2"/>
    <property type="match status" value="1"/>
</dbReference>
<dbReference type="GO" id="GO:0010438">
    <property type="term" value="P:cellular response to sulfur starvation"/>
    <property type="evidence" value="ECO:0007669"/>
    <property type="project" value="TreeGrafter"/>
</dbReference>
<evidence type="ECO:0000256" key="6">
    <source>
        <dbReference type="ARBA" id="ARBA00023136"/>
    </source>
</evidence>
<dbReference type="Proteomes" id="UP000019482">
    <property type="component" value="Unassembled WGS sequence"/>
</dbReference>
<sequence>MNFYYTFIIQGKFMHITSNKKANFNILKFFTIEKFITIITIAAIIFIWYIVTKLQLLPQSILPSPYDVILGFKEVILQGYKGNTIYRHFGDSMVRLLSAFALAVLSAIPVGLLSGYSSKIKAVFEPIVNFFRPLPPLAYYALLIMWLGIGNSSKIMLLYLAAFPPIYISCVSGVKGIREDYINGAYTLGASRIQTFFHVILPTSLPSIFTGLRTSLGFAYTTLVAAEMVAAVSGIGWMVLDASKFLRSDIIFVGIIIMGVTGILLDRILKIIEINFIPWEGKE</sequence>
<dbReference type="Pfam" id="PF00528">
    <property type="entry name" value="BPD_transp_1"/>
    <property type="match status" value="1"/>
</dbReference>
<comment type="caution">
    <text evidence="9">The sequence shown here is derived from an EMBL/GenBank/DDBJ whole genome shotgun (WGS) entry which is preliminary data.</text>
</comment>
<feature type="transmembrane region" description="Helical" evidence="7">
    <location>
        <begin position="245"/>
        <end position="265"/>
    </location>
</feature>
<gene>
    <name evidence="9" type="ORF">CTDIVETGP_0493</name>
</gene>
<evidence type="ECO:0000256" key="5">
    <source>
        <dbReference type="ARBA" id="ARBA00022989"/>
    </source>
</evidence>
<comment type="similarity">
    <text evidence="7">Belongs to the binding-protein-dependent transport system permease family.</text>
</comment>
<dbReference type="InterPro" id="IPR035906">
    <property type="entry name" value="MetI-like_sf"/>
</dbReference>
<keyword evidence="10" id="KW-1185">Reference proteome</keyword>